<organism evidence="1">
    <name type="scientific">uncultured Caudovirales phage</name>
    <dbReference type="NCBI Taxonomy" id="2100421"/>
    <lineage>
        <taxon>Viruses</taxon>
        <taxon>Duplodnaviria</taxon>
        <taxon>Heunggongvirae</taxon>
        <taxon>Uroviricota</taxon>
        <taxon>Caudoviricetes</taxon>
        <taxon>Peduoviridae</taxon>
        <taxon>Maltschvirus</taxon>
        <taxon>Maltschvirus maltsch</taxon>
    </lineage>
</organism>
<proteinExistence type="predicted"/>
<gene>
    <name evidence="1" type="ORF">UFOVP257_308</name>
</gene>
<dbReference type="EMBL" id="LR796274">
    <property type="protein sequence ID" value="CAB4133586.1"/>
    <property type="molecule type" value="Genomic_DNA"/>
</dbReference>
<name>A0A6J5LKC5_9CAUD</name>
<dbReference type="Gene3D" id="2.60.40.10">
    <property type="entry name" value="Immunoglobulins"/>
    <property type="match status" value="2"/>
</dbReference>
<accession>A0A6J5LKC5</accession>
<reference evidence="1" key="1">
    <citation type="submission" date="2020-04" db="EMBL/GenBank/DDBJ databases">
        <authorList>
            <person name="Chiriac C."/>
            <person name="Salcher M."/>
            <person name="Ghai R."/>
            <person name="Kavagutti S V."/>
        </authorList>
    </citation>
    <scope>NUCLEOTIDE SEQUENCE</scope>
</reference>
<dbReference type="InterPro" id="IPR013783">
    <property type="entry name" value="Ig-like_fold"/>
</dbReference>
<protein>
    <submittedName>
        <fullName evidence="1">Ig</fullName>
    </submittedName>
</protein>
<sequence>MSIITWTTPKGSLGVVPESQYYELQLTANDSSDQPLSYAFLSGQMPAGVYVTRTGVLRGIPTITSQSGQTVIFSFTIRATNPQGKVSDRSFSLTVSNTAGPSILMSTDLVGAWFDGSYVNYQFKSVNENPIAVDTWSIINGNLPPGISLSSDGVLSGYIDLIVFNTAELGYDVSPEDYGVYDPKIKSTDKYFNFTVQATDGFKFATLNVRMLVVSKGNYTADNSITLINNTFITVDADNRYRPIILNDPESLPTLVSGSTFMYKFLAYDPEDEPVSWSITQLAYSGMDQLDYPINQMLTGDQTVGPYTLRQTANIPFGLVIIYNGVILPTTEYTLISTQLTFTSLTPGPLDTVEVLFISSNTGFDSILFDQGASGLPSGLTINPATGWIYGILPPQEPDIVTYDFKINAFRTAYSEYISDPVTFSLNVKRSLNEEIIWNTNPDLGTIDNGAVSELAVSATNTLGKELEYKIIYDPYRKIPQGLKFLSSGRFVGRTSFRYFSLDGTIGWLSVESTDGLEVGMQIQGPNIASGCKITAIVDVNTIEVKPAIVVQQGTTLTFSNQNTTEVATLTSNAVTTSIDGGNTTFDQICKFTVQAEAIDKSISSLKTFTVKVNPYNLAPYENVYLRGLPPESQREVYNNVITDKYIFPPNLIYRPDDPYFGLCKTIKTLFLAGLTPTTAASFVNATQLNHYTKEINFGEVKTAIAKDDNGNIIYEVVYIEAEDLEAFNTSGPPLQVDLNVTNGYLSGTNEYKTIYPNSFNNMQQRVETAIGYNNRGALPRWMTSVQKDGTVLGMNRSVILAYVLPGASELIKYRLITSSTPINGNFSFVSDRYQWDASLSKYYDTTTSSFLTSKQTTFDKYTTAQNRSDVIVTSIKNSVTNSNQIILPDGINVAVGWSVVGQDVNSTIPIGTYITKVDGLTVTLSNNIIASVNAIIKIDGTTRVDYAVSVSFDSINAHTVSYVATNKLIDGVANFTENEVIAFINQQGFTNSPNDGWIKNGQLIPGYLEKIGGSSDVNQRGGSWKMVFTDLPTLGFDDDSTGFDYNSIGLENSYFDQSDDREIELIFVNEVLINQSIKVKSGKTYTNSILTYQTSAGDAVPHYVPLNTSVRTAETTFDGGSCVCREKDILSGRRGIAGGTGFKSNTDKYIVPESLDKYIKFPHNGVFV</sequence>
<evidence type="ECO:0000313" key="1">
    <source>
        <dbReference type="EMBL" id="CAB4133586.1"/>
    </source>
</evidence>
<dbReference type="Pfam" id="PF05345">
    <property type="entry name" value="He_PIG"/>
    <property type="match status" value="1"/>
</dbReference>